<keyword evidence="3 8" id="KW-0732">Signal</keyword>
<evidence type="ECO:0000256" key="4">
    <source>
        <dbReference type="ARBA" id="ARBA00022989"/>
    </source>
</evidence>
<evidence type="ECO:0000256" key="5">
    <source>
        <dbReference type="ARBA" id="ARBA00023136"/>
    </source>
</evidence>
<evidence type="ECO:0000256" key="1">
    <source>
        <dbReference type="ARBA" id="ARBA00004127"/>
    </source>
</evidence>
<keyword evidence="4 7" id="KW-1133">Transmembrane helix</keyword>
<gene>
    <name evidence="9" type="ORF">NCGR_LOCUS3257</name>
</gene>
<organism evidence="9 10">
    <name type="scientific">Miscanthus lutarioriparius</name>
    <dbReference type="NCBI Taxonomy" id="422564"/>
    <lineage>
        <taxon>Eukaryota</taxon>
        <taxon>Viridiplantae</taxon>
        <taxon>Streptophyta</taxon>
        <taxon>Embryophyta</taxon>
        <taxon>Tracheophyta</taxon>
        <taxon>Spermatophyta</taxon>
        <taxon>Magnoliopsida</taxon>
        <taxon>Liliopsida</taxon>
        <taxon>Poales</taxon>
        <taxon>Poaceae</taxon>
        <taxon>PACMAD clade</taxon>
        <taxon>Panicoideae</taxon>
        <taxon>Andropogonodae</taxon>
        <taxon>Andropogoneae</taxon>
        <taxon>Saccharinae</taxon>
        <taxon>Miscanthus</taxon>
    </lineage>
</organism>
<feature type="signal peptide" evidence="8">
    <location>
        <begin position="1"/>
        <end position="24"/>
    </location>
</feature>
<evidence type="ECO:0000256" key="6">
    <source>
        <dbReference type="ARBA" id="ARBA00029467"/>
    </source>
</evidence>
<keyword evidence="5 7" id="KW-0472">Membrane</keyword>
<reference evidence="9" key="1">
    <citation type="submission" date="2020-10" db="EMBL/GenBank/DDBJ databases">
        <authorList>
            <person name="Han B."/>
            <person name="Lu T."/>
            <person name="Zhao Q."/>
            <person name="Huang X."/>
            <person name="Zhao Y."/>
        </authorList>
    </citation>
    <scope>NUCLEOTIDE SEQUENCE</scope>
</reference>
<evidence type="ECO:0000256" key="7">
    <source>
        <dbReference type="SAM" id="Phobius"/>
    </source>
</evidence>
<dbReference type="OrthoDB" id="2015495at2759"/>
<evidence type="ECO:0000256" key="8">
    <source>
        <dbReference type="SAM" id="SignalP"/>
    </source>
</evidence>
<keyword evidence="10" id="KW-1185">Reference proteome</keyword>
<name>A0A811MDV9_9POAL</name>
<evidence type="ECO:0008006" key="11">
    <source>
        <dbReference type="Google" id="ProtNLM"/>
    </source>
</evidence>
<dbReference type="InterPro" id="IPR052222">
    <property type="entry name" value="DESIGUAL"/>
</dbReference>
<evidence type="ECO:0000313" key="10">
    <source>
        <dbReference type="Proteomes" id="UP000604825"/>
    </source>
</evidence>
<keyword evidence="2 7" id="KW-0812">Transmembrane</keyword>
<evidence type="ECO:0000313" key="9">
    <source>
        <dbReference type="EMBL" id="CAD6205426.1"/>
    </source>
</evidence>
<dbReference type="Proteomes" id="UP000604825">
    <property type="component" value="Unassembled WGS sequence"/>
</dbReference>
<dbReference type="EMBL" id="CAJGYO010000001">
    <property type="protein sequence ID" value="CAD6205426.1"/>
    <property type="molecule type" value="Genomic_DNA"/>
</dbReference>
<sequence>MAGSTKVLAAVLLVDLVAFGLAIGAMQSRPSVHSSCRRLSFLPAFSFSPFLTRVPAPPPLFSLFAVPALQARLETDARQEWTYCVYRTDAATALGGAALALLFVGQAVAAAASRCFCCGSALRPGGARACALVLFLSSWVTFVIAEACLLAGLLQSAYHTGYRTVFFQNPPDCETVRRGTFGAGAAFALFTCVLTSAYYYYYFSKARIHYHRPEAAIGMTAL</sequence>
<dbReference type="PANTHER" id="PTHR31769">
    <property type="entry name" value="OS07G0462200 PROTEIN-RELATED"/>
    <property type="match status" value="1"/>
</dbReference>
<comment type="similarity">
    <text evidence="6">Belongs to the DESIGUAL family.</text>
</comment>
<feature type="chain" id="PRO_5032282709" description="Fiber protein Fb34" evidence="8">
    <location>
        <begin position="25"/>
        <end position="222"/>
    </location>
</feature>
<feature type="transmembrane region" description="Helical" evidence="7">
    <location>
        <begin position="181"/>
        <end position="202"/>
    </location>
</feature>
<evidence type="ECO:0000256" key="2">
    <source>
        <dbReference type="ARBA" id="ARBA00022692"/>
    </source>
</evidence>
<comment type="subcellular location">
    <subcellularLocation>
        <location evidence="1">Endomembrane system</location>
        <topology evidence="1">Multi-pass membrane protein</topology>
    </subcellularLocation>
</comment>
<proteinExistence type="inferred from homology"/>
<protein>
    <recommendedName>
        <fullName evidence="11">Fiber protein Fb34</fullName>
    </recommendedName>
</protein>
<dbReference type="AlphaFoldDB" id="A0A811MDV9"/>
<evidence type="ECO:0000256" key="3">
    <source>
        <dbReference type="ARBA" id="ARBA00022729"/>
    </source>
</evidence>
<accession>A0A811MDV9</accession>
<comment type="caution">
    <text evidence="9">The sequence shown here is derived from an EMBL/GenBank/DDBJ whole genome shotgun (WGS) entry which is preliminary data.</text>
</comment>
<feature type="transmembrane region" description="Helical" evidence="7">
    <location>
        <begin position="129"/>
        <end position="154"/>
    </location>
</feature>
<feature type="transmembrane region" description="Helical" evidence="7">
    <location>
        <begin position="93"/>
        <end position="117"/>
    </location>
</feature>
<dbReference type="GO" id="GO:0012505">
    <property type="term" value="C:endomembrane system"/>
    <property type="evidence" value="ECO:0007669"/>
    <property type="project" value="UniProtKB-SubCell"/>
</dbReference>
<dbReference type="InterPro" id="IPR009606">
    <property type="entry name" value="DEAL/Modifying_wall_lignin1/2"/>
</dbReference>
<dbReference type="Pfam" id="PF06749">
    <property type="entry name" value="DUF1218"/>
    <property type="match status" value="1"/>
</dbReference>